<feature type="transmembrane region" description="Helical" evidence="1">
    <location>
        <begin position="77"/>
        <end position="98"/>
    </location>
</feature>
<evidence type="ECO:0000313" key="2">
    <source>
        <dbReference type="EMBL" id="ASQ46659.1"/>
    </source>
</evidence>
<evidence type="ECO:0000313" key="3">
    <source>
        <dbReference type="Proteomes" id="UP000201728"/>
    </source>
</evidence>
<dbReference type="KEGG" id="lcd:clem_10565"/>
<feature type="transmembrane region" description="Helical" evidence="1">
    <location>
        <begin position="12"/>
        <end position="30"/>
    </location>
</feature>
<dbReference type="Proteomes" id="UP000201728">
    <property type="component" value="Chromosome"/>
</dbReference>
<evidence type="ECO:0000256" key="1">
    <source>
        <dbReference type="SAM" id="Phobius"/>
    </source>
</evidence>
<organism evidence="2 3">
    <name type="scientific">Legionella clemsonensis</name>
    <dbReference type="NCBI Taxonomy" id="1867846"/>
    <lineage>
        <taxon>Bacteria</taxon>
        <taxon>Pseudomonadati</taxon>
        <taxon>Pseudomonadota</taxon>
        <taxon>Gammaproteobacteria</taxon>
        <taxon>Legionellales</taxon>
        <taxon>Legionellaceae</taxon>
        <taxon>Legionella</taxon>
    </lineage>
</organism>
<feature type="transmembrane region" description="Helical" evidence="1">
    <location>
        <begin position="42"/>
        <end position="65"/>
    </location>
</feature>
<name>A0A222P495_9GAMM</name>
<dbReference type="OrthoDB" id="5653564at2"/>
<keyword evidence="1" id="KW-0472">Membrane</keyword>
<dbReference type="AlphaFoldDB" id="A0A222P495"/>
<sequence length="174" mass="19694">MTLSKSDLSLNPRFTGAIFFTIYSLLILLFTKYTLLSLKDSALIPLWPSLILTLVIGILTGSLFGKIVAQKRSWLSVFLIGILIACFMLLCLSLAIWAHFYYTGSPVLEQFQYWQDHIIFYGVIIATLFLTLGVWFIPLTGLVSLYFNKRFWPGLMATGKKQALVNHDNDSADE</sequence>
<dbReference type="RefSeq" id="WP_094091497.1">
    <property type="nucleotide sequence ID" value="NZ_CP016397.1"/>
</dbReference>
<accession>A0A222P495</accession>
<gene>
    <name evidence="2" type="ORF">clem_10565</name>
</gene>
<keyword evidence="1" id="KW-0812">Transmembrane</keyword>
<dbReference type="EMBL" id="CP016397">
    <property type="protein sequence ID" value="ASQ46659.1"/>
    <property type="molecule type" value="Genomic_DNA"/>
</dbReference>
<proteinExistence type="predicted"/>
<feature type="transmembrane region" description="Helical" evidence="1">
    <location>
        <begin position="118"/>
        <end position="147"/>
    </location>
</feature>
<reference evidence="3" key="1">
    <citation type="submission" date="2016-07" db="EMBL/GenBank/DDBJ databases">
        <authorList>
            <person name="Florea S."/>
            <person name="Webb J.S."/>
            <person name="Jaromczyk J."/>
            <person name="Schardl C.L."/>
        </authorList>
    </citation>
    <scope>NUCLEOTIDE SEQUENCE [LARGE SCALE GENOMIC DNA]</scope>
    <source>
        <strain evidence="3">CDC-D5610</strain>
    </source>
</reference>
<protein>
    <submittedName>
        <fullName evidence="2">Uncharacterized protein</fullName>
    </submittedName>
</protein>
<keyword evidence="3" id="KW-1185">Reference proteome</keyword>
<keyword evidence="1" id="KW-1133">Transmembrane helix</keyword>